<sequence>FSDGENLMRPTWMDDPKPLLTPGTPAPTQSRRQRVWVVVMALGVATCMVVLLLPHKKELPLNNATGLLIDGTANFTFWYRNNSHWLPEADLGKIYQLMAPLLAVVVSSPKNNSLFFPASNTTVQFRAQVWSPKECSTIARALNKSFFTYIYPRQLCLLNDPPASMALNIGSADSTSKADCLASCNRTLSCMGMTYRSRECTHYKAMTSNATIMAGWIVPTIKAKTMVTNATTVPPAVEFSNKTIQRVHIYGIAHQDDRELFMANAIYATFQDRVAKGVFVYTTAGDANLQDGWWEAREVGTLAVTDFGVKDAGHYTTTRKDILISICNHTVRKVSIGNAVHYFLRISEANMTTMMTSSDLHTHLPLGMVKMTDKRYTNLTDVQAVVRAILRWETAGIPSVSAFVPEYIEKGNDHVLHTGTGQLVVNAIAAEPGLHGCVTTSTYYGYQHWLDAMNMKEPIVTFQRRAWLALSSALDPVYPNRDVWSNHGMNLGRTYVARVTQATPGVGCKV</sequence>
<organism evidence="3 4">
    <name type="scientific">Aphanomyces invadans</name>
    <dbReference type="NCBI Taxonomy" id="157072"/>
    <lineage>
        <taxon>Eukaryota</taxon>
        <taxon>Sar</taxon>
        <taxon>Stramenopiles</taxon>
        <taxon>Oomycota</taxon>
        <taxon>Saprolegniomycetes</taxon>
        <taxon>Saprolegniales</taxon>
        <taxon>Verrucalvaceae</taxon>
        <taxon>Aphanomyces</taxon>
    </lineage>
</organism>
<dbReference type="Proteomes" id="UP000285060">
    <property type="component" value="Unassembled WGS sequence"/>
</dbReference>
<dbReference type="VEuPathDB" id="FungiDB:H310_05155"/>
<keyword evidence="2" id="KW-0472">Membrane</keyword>
<keyword evidence="2" id="KW-1133">Transmembrane helix</keyword>
<dbReference type="AlphaFoldDB" id="A0A418APE4"/>
<feature type="region of interest" description="Disordered" evidence="1">
    <location>
        <begin position="1"/>
        <end position="28"/>
    </location>
</feature>
<name>A0A418APE4_9STRA</name>
<evidence type="ECO:0000256" key="1">
    <source>
        <dbReference type="SAM" id="MobiDB-lite"/>
    </source>
</evidence>
<gene>
    <name evidence="3" type="ORF">DYB32_007369</name>
</gene>
<protein>
    <recommendedName>
        <fullName evidence="5">Apple domain-containing protein</fullName>
    </recommendedName>
</protein>
<evidence type="ECO:0000256" key="2">
    <source>
        <dbReference type="SAM" id="Phobius"/>
    </source>
</evidence>
<accession>A0A418APE4</accession>
<proteinExistence type="predicted"/>
<evidence type="ECO:0000313" key="3">
    <source>
        <dbReference type="EMBL" id="RHY26684.1"/>
    </source>
</evidence>
<keyword evidence="4" id="KW-1185">Reference proteome</keyword>
<feature type="transmembrane region" description="Helical" evidence="2">
    <location>
        <begin position="35"/>
        <end position="53"/>
    </location>
</feature>
<reference evidence="3 4" key="1">
    <citation type="submission" date="2018-08" db="EMBL/GenBank/DDBJ databases">
        <title>Aphanomyces genome sequencing and annotation.</title>
        <authorList>
            <person name="Minardi D."/>
            <person name="Oidtmann B."/>
            <person name="Van Der Giezen M."/>
            <person name="Studholme D.J."/>
        </authorList>
    </citation>
    <scope>NUCLEOTIDE SEQUENCE [LARGE SCALE GENOMIC DNA]</scope>
    <source>
        <strain evidence="3 4">NJM0002</strain>
    </source>
</reference>
<dbReference type="EMBL" id="QUSY01000937">
    <property type="protein sequence ID" value="RHY26684.1"/>
    <property type="molecule type" value="Genomic_DNA"/>
</dbReference>
<comment type="caution">
    <text evidence="3">The sequence shown here is derived from an EMBL/GenBank/DDBJ whole genome shotgun (WGS) entry which is preliminary data.</text>
</comment>
<evidence type="ECO:0000313" key="4">
    <source>
        <dbReference type="Proteomes" id="UP000285060"/>
    </source>
</evidence>
<keyword evidence="2" id="KW-0812">Transmembrane</keyword>
<evidence type="ECO:0008006" key="5">
    <source>
        <dbReference type="Google" id="ProtNLM"/>
    </source>
</evidence>
<feature type="non-terminal residue" evidence="3">
    <location>
        <position position="1"/>
    </location>
</feature>